<dbReference type="Gene3D" id="3.40.50.1820">
    <property type="entry name" value="alpha/beta hydrolase"/>
    <property type="match status" value="1"/>
</dbReference>
<sequence length="392" mass="42915">MKFCSTFTSLGIGLLVGSIILSGCEQPAAEISTSVGKGARIEATNTLISATLIGGYNTSATGAYDVKAYRLVYKTTNVDGSPIQASGLLLVPDKTTPSPLISLQHYTIEVDRQAPSYYISGTEGYTVGNRFATRGAIVAAADYIGYGASRNVPHIYEHRSSLASASLDMLRAARQFLAQKNVNWDSRLFLEGYSEGGFATMALQKKLEEDVPAEFNLVASSVGAGGYDKPAFMKYIINNKTSGNADYNGNYIWALLTYDKVYGLNRPMSYYFKEPYATQIAQKGKDATISVSLHLALTDSFRRAVNDGTDTEFLSAVEDNDIHDWKPRVPTRLYHGDADQLVFYFNSKNAYDAMQLRQAPAVGLITLRGKNHNNAMTDFIIGTEMFFAQVLN</sequence>
<accession>A0A418M974</accession>
<dbReference type="Gene3D" id="1.10.260.160">
    <property type="match status" value="1"/>
</dbReference>
<dbReference type="InterPro" id="IPR029058">
    <property type="entry name" value="AB_hydrolase_fold"/>
</dbReference>
<reference evidence="1 2" key="1">
    <citation type="submission" date="2018-08" db="EMBL/GenBank/DDBJ databases">
        <title>Fibrisoma montanum sp. nov., isolated from Danxia mountain soil.</title>
        <authorList>
            <person name="Huang Y."/>
        </authorList>
    </citation>
    <scope>NUCLEOTIDE SEQUENCE [LARGE SCALE GENOMIC DNA]</scope>
    <source>
        <strain evidence="1 2">HYT19</strain>
    </source>
</reference>
<organism evidence="1 2">
    <name type="scientific">Fibrisoma montanum</name>
    <dbReference type="NCBI Taxonomy" id="2305895"/>
    <lineage>
        <taxon>Bacteria</taxon>
        <taxon>Pseudomonadati</taxon>
        <taxon>Bacteroidota</taxon>
        <taxon>Cytophagia</taxon>
        <taxon>Cytophagales</taxon>
        <taxon>Spirosomataceae</taxon>
        <taxon>Fibrisoma</taxon>
    </lineage>
</organism>
<dbReference type="InterPro" id="IPR005152">
    <property type="entry name" value="Lipase_secreted"/>
</dbReference>
<evidence type="ECO:0000313" key="2">
    <source>
        <dbReference type="Proteomes" id="UP000283523"/>
    </source>
</evidence>
<dbReference type="AlphaFoldDB" id="A0A418M974"/>
<proteinExistence type="predicted"/>
<dbReference type="GO" id="GO:0016042">
    <property type="term" value="P:lipid catabolic process"/>
    <property type="evidence" value="ECO:0007669"/>
    <property type="project" value="InterPro"/>
</dbReference>
<dbReference type="PANTHER" id="PTHR34853:SF1">
    <property type="entry name" value="LIPASE 5"/>
    <property type="match status" value="1"/>
</dbReference>
<dbReference type="PANTHER" id="PTHR34853">
    <property type="match status" value="1"/>
</dbReference>
<name>A0A418M974_9BACT</name>
<dbReference type="Pfam" id="PF03583">
    <property type="entry name" value="LIP"/>
    <property type="match status" value="1"/>
</dbReference>
<dbReference type="RefSeq" id="WP_119668828.1">
    <property type="nucleotide sequence ID" value="NZ_QXED01000004.1"/>
</dbReference>
<dbReference type="SUPFAM" id="SSF53474">
    <property type="entry name" value="alpha/beta-Hydrolases"/>
    <property type="match status" value="1"/>
</dbReference>
<dbReference type="GO" id="GO:0004806">
    <property type="term" value="F:triacylglycerol lipase activity"/>
    <property type="evidence" value="ECO:0007669"/>
    <property type="project" value="InterPro"/>
</dbReference>
<comment type="caution">
    <text evidence="1">The sequence shown here is derived from an EMBL/GenBank/DDBJ whole genome shotgun (WGS) entry which is preliminary data.</text>
</comment>
<evidence type="ECO:0000313" key="1">
    <source>
        <dbReference type="EMBL" id="RIV22645.1"/>
    </source>
</evidence>
<gene>
    <name evidence="1" type="ORF">DYU11_16695</name>
</gene>
<dbReference type="EMBL" id="QXED01000004">
    <property type="protein sequence ID" value="RIV22645.1"/>
    <property type="molecule type" value="Genomic_DNA"/>
</dbReference>
<dbReference type="PROSITE" id="PS51257">
    <property type="entry name" value="PROKAR_LIPOPROTEIN"/>
    <property type="match status" value="1"/>
</dbReference>
<protein>
    <submittedName>
        <fullName evidence="1">Phospholipase</fullName>
    </submittedName>
</protein>
<dbReference type="Proteomes" id="UP000283523">
    <property type="component" value="Unassembled WGS sequence"/>
</dbReference>
<keyword evidence="2" id="KW-1185">Reference proteome</keyword>
<dbReference type="PIRSF" id="PIRSF029171">
    <property type="entry name" value="Esterase_LipA"/>
    <property type="match status" value="1"/>
</dbReference>
<dbReference type="OrthoDB" id="9798122at2"/>